<evidence type="ECO:0000256" key="1">
    <source>
        <dbReference type="SAM" id="Phobius"/>
    </source>
</evidence>
<proteinExistence type="predicted"/>
<accession>A0A6H2A1J7</accession>
<reference evidence="2" key="1">
    <citation type="submission" date="2020-03" db="EMBL/GenBank/DDBJ databases">
        <title>The deep terrestrial virosphere.</title>
        <authorList>
            <person name="Holmfeldt K."/>
            <person name="Nilsson E."/>
            <person name="Simone D."/>
            <person name="Lopez-Fernandez M."/>
            <person name="Wu X."/>
            <person name="de Brujin I."/>
            <person name="Lundin D."/>
            <person name="Andersson A."/>
            <person name="Bertilsson S."/>
            <person name="Dopson M."/>
        </authorList>
    </citation>
    <scope>NUCLEOTIDE SEQUENCE</scope>
    <source>
        <strain evidence="2">TM448A03398</strain>
    </source>
</reference>
<gene>
    <name evidence="2" type="ORF">TM448A03398_0008</name>
</gene>
<keyword evidence="1" id="KW-0472">Membrane</keyword>
<feature type="transmembrane region" description="Helical" evidence="1">
    <location>
        <begin position="12"/>
        <end position="28"/>
    </location>
</feature>
<evidence type="ECO:0000313" key="2">
    <source>
        <dbReference type="EMBL" id="QJA53320.1"/>
    </source>
</evidence>
<protein>
    <submittedName>
        <fullName evidence="2">Uncharacterized protein</fullName>
    </submittedName>
</protein>
<dbReference type="AlphaFoldDB" id="A0A6H2A1J7"/>
<sequence length="54" mass="5808">MTDEKIKVTLAEKLVVLVIFGTLAVYSLVKLEDIVAASGFASTVAVYYLSRDGV</sequence>
<dbReference type="EMBL" id="MT144412">
    <property type="protein sequence ID" value="QJA53320.1"/>
    <property type="molecule type" value="Genomic_DNA"/>
</dbReference>
<name>A0A6H2A1J7_9ZZZZ</name>
<keyword evidence="1" id="KW-1133">Transmembrane helix</keyword>
<keyword evidence="1" id="KW-0812">Transmembrane</keyword>
<organism evidence="2">
    <name type="scientific">viral metagenome</name>
    <dbReference type="NCBI Taxonomy" id="1070528"/>
    <lineage>
        <taxon>unclassified sequences</taxon>
        <taxon>metagenomes</taxon>
        <taxon>organismal metagenomes</taxon>
    </lineage>
</organism>